<evidence type="ECO:0000313" key="2">
    <source>
        <dbReference type="EMBL" id="KAK4086909.1"/>
    </source>
</evidence>
<evidence type="ECO:0000256" key="1">
    <source>
        <dbReference type="SAM" id="SignalP"/>
    </source>
</evidence>
<evidence type="ECO:0000313" key="3">
    <source>
        <dbReference type="Proteomes" id="UP001287286"/>
    </source>
</evidence>
<name>A0ABR0BS85_PURLI</name>
<reference evidence="2 3" key="1">
    <citation type="journal article" date="2024" name="Microbiol. Resour. Announc.">
        <title>Genome annotations for the ascomycete fungi Trichoderma harzianum, Trichoderma aggressivum, and Purpureocillium lilacinum.</title>
        <authorList>
            <person name="Beijen E.P.W."/>
            <person name="Ohm R.A."/>
        </authorList>
    </citation>
    <scope>NUCLEOTIDE SEQUENCE [LARGE SCALE GENOMIC DNA]</scope>
    <source>
        <strain evidence="2 3">CBS 150709</strain>
    </source>
</reference>
<keyword evidence="1" id="KW-0732">Signal</keyword>
<proteinExistence type="predicted"/>
<sequence length="188" mass="19911">MKSGYTFVLAAAVAALCGTAFAIEGGTCDVYTQKCTAYVTEPVGRDRTGMTQYAVVPKYYSCSSSARSSLLSPVHTPPPRQTAFCRDIQQLRNTYTQTPPHFFLLVLPPSFLSRGPGLIYCLCSSACSARGTATIATSTRAPTAPFAGKHEAMVGYRSVGRDKGVGGCCLHQIHGGVSSGEVVEVVEE</sequence>
<keyword evidence="3" id="KW-1185">Reference proteome</keyword>
<organism evidence="2 3">
    <name type="scientific">Purpureocillium lilacinum</name>
    <name type="common">Paecilomyces lilacinus</name>
    <dbReference type="NCBI Taxonomy" id="33203"/>
    <lineage>
        <taxon>Eukaryota</taxon>
        <taxon>Fungi</taxon>
        <taxon>Dikarya</taxon>
        <taxon>Ascomycota</taxon>
        <taxon>Pezizomycotina</taxon>
        <taxon>Sordariomycetes</taxon>
        <taxon>Hypocreomycetidae</taxon>
        <taxon>Hypocreales</taxon>
        <taxon>Ophiocordycipitaceae</taxon>
        <taxon>Purpureocillium</taxon>
    </lineage>
</organism>
<comment type="caution">
    <text evidence="2">The sequence shown here is derived from an EMBL/GenBank/DDBJ whole genome shotgun (WGS) entry which is preliminary data.</text>
</comment>
<dbReference type="Proteomes" id="UP001287286">
    <property type="component" value="Unassembled WGS sequence"/>
</dbReference>
<dbReference type="EMBL" id="JAWRVI010000036">
    <property type="protein sequence ID" value="KAK4086909.1"/>
    <property type="molecule type" value="Genomic_DNA"/>
</dbReference>
<accession>A0ABR0BS85</accession>
<gene>
    <name evidence="2" type="ORF">Purlil1_8643</name>
</gene>
<feature type="signal peptide" evidence="1">
    <location>
        <begin position="1"/>
        <end position="22"/>
    </location>
</feature>
<feature type="chain" id="PRO_5045717975" evidence="1">
    <location>
        <begin position="23"/>
        <end position="188"/>
    </location>
</feature>
<protein>
    <submittedName>
        <fullName evidence="2">Uncharacterized protein</fullName>
    </submittedName>
</protein>